<dbReference type="EMBL" id="FQXV01000001">
    <property type="protein sequence ID" value="SHH63588.1"/>
    <property type="molecule type" value="Genomic_DNA"/>
</dbReference>
<dbReference type="HAMAP" id="MF_00104">
    <property type="entry name" value="RNase_III"/>
    <property type="match status" value="1"/>
</dbReference>
<dbReference type="GO" id="GO:0019843">
    <property type="term" value="F:rRNA binding"/>
    <property type="evidence" value="ECO:0007669"/>
    <property type="project" value="UniProtKB-KW"/>
</dbReference>
<evidence type="ECO:0000259" key="17">
    <source>
        <dbReference type="PROSITE" id="PS50142"/>
    </source>
</evidence>
<evidence type="ECO:0000256" key="10">
    <source>
        <dbReference type="ARBA" id="ARBA00022723"/>
    </source>
</evidence>
<dbReference type="SUPFAM" id="SSF54768">
    <property type="entry name" value="dsRNA-binding domain-like"/>
    <property type="match status" value="1"/>
</dbReference>
<feature type="domain" description="DRBM" evidence="16">
    <location>
        <begin position="155"/>
        <end position="224"/>
    </location>
</feature>
<evidence type="ECO:0000256" key="12">
    <source>
        <dbReference type="ARBA" id="ARBA00022801"/>
    </source>
</evidence>
<dbReference type="Pfam" id="PF00035">
    <property type="entry name" value="dsrm"/>
    <property type="match status" value="1"/>
</dbReference>
<evidence type="ECO:0000313" key="19">
    <source>
        <dbReference type="Proteomes" id="UP000183995"/>
    </source>
</evidence>
<dbReference type="Proteomes" id="UP000183995">
    <property type="component" value="Unassembled WGS sequence"/>
</dbReference>
<dbReference type="InterPro" id="IPR014720">
    <property type="entry name" value="dsRBD_dom"/>
</dbReference>
<organism evidence="18 19">
    <name type="scientific">Sporobacter termitidis DSM 10068</name>
    <dbReference type="NCBI Taxonomy" id="1123282"/>
    <lineage>
        <taxon>Bacteria</taxon>
        <taxon>Bacillati</taxon>
        <taxon>Bacillota</taxon>
        <taxon>Clostridia</taxon>
        <taxon>Eubacteriales</taxon>
        <taxon>Oscillospiraceae</taxon>
        <taxon>Sporobacter</taxon>
    </lineage>
</organism>
<dbReference type="GO" id="GO:0006397">
    <property type="term" value="P:mRNA processing"/>
    <property type="evidence" value="ECO:0007669"/>
    <property type="project" value="UniProtKB-UniRule"/>
</dbReference>
<keyword evidence="5 15" id="KW-0963">Cytoplasm</keyword>
<evidence type="ECO:0000256" key="11">
    <source>
        <dbReference type="ARBA" id="ARBA00022759"/>
    </source>
</evidence>
<feature type="domain" description="RNase III" evidence="17">
    <location>
        <begin position="1"/>
        <end position="130"/>
    </location>
</feature>
<dbReference type="CDD" id="cd10845">
    <property type="entry name" value="DSRM_RNAse_III_family"/>
    <property type="match status" value="1"/>
</dbReference>
<keyword evidence="11 15" id="KW-0255">Endonuclease</keyword>
<dbReference type="SMART" id="SM00358">
    <property type="entry name" value="DSRM"/>
    <property type="match status" value="1"/>
</dbReference>
<dbReference type="GO" id="GO:0006364">
    <property type="term" value="P:rRNA processing"/>
    <property type="evidence" value="ECO:0007669"/>
    <property type="project" value="UniProtKB-UniRule"/>
</dbReference>
<keyword evidence="14 15" id="KW-0694">RNA-binding</keyword>
<comment type="cofactor">
    <cofactor evidence="15">
        <name>Mg(2+)</name>
        <dbReference type="ChEBI" id="CHEBI:18420"/>
    </cofactor>
</comment>
<keyword evidence="19" id="KW-1185">Reference proteome</keyword>
<dbReference type="FunFam" id="3.30.160.20:FF:000003">
    <property type="entry name" value="Ribonuclease 3"/>
    <property type="match status" value="1"/>
</dbReference>
<evidence type="ECO:0000256" key="3">
    <source>
        <dbReference type="ARBA" id="ARBA00010183"/>
    </source>
</evidence>
<dbReference type="GO" id="GO:0042802">
    <property type="term" value="F:identical protein binding"/>
    <property type="evidence" value="ECO:0007669"/>
    <property type="project" value="UniProtKB-ARBA"/>
</dbReference>
<accession>A0A1M5UL51</accession>
<evidence type="ECO:0000259" key="16">
    <source>
        <dbReference type="PROSITE" id="PS50137"/>
    </source>
</evidence>
<evidence type="ECO:0000256" key="6">
    <source>
        <dbReference type="ARBA" id="ARBA00022552"/>
    </source>
</evidence>
<keyword evidence="13 15" id="KW-0460">Magnesium</keyword>
<dbReference type="RefSeq" id="WP_073076096.1">
    <property type="nucleotide sequence ID" value="NZ_FQXV01000001.1"/>
</dbReference>
<proteinExistence type="inferred from homology"/>
<dbReference type="OrthoDB" id="9805026at2"/>
<dbReference type="SUPFAM" id="SSF69065">
    <property type="entry name" value="RNase III domain-like"/>
    <property type="match status" value="1"/>
</dbReference>
<dbReference type="FunFam" id="1.10.1520.10:FF:000001">
    <property type="entry name" value="Ribonuclease 3"/>
    <property type="match status" value="1"/>
</dbReference>
<keyword evidence="15" id="KW-0699">rRNA-binding</keyword>
<protein>
    <recommendedName>
        <fullName evidence="15">Ribonuclease 3</fullName>
        <ecNumber evidence="15">3.1.26.3</ecNumber>
    </recommendedName>
    <alternativeName>
        <fullName evidence="15">Ribonuclease III</fullName>
        <shortName evidence="15">RNase III</shortName>
    </alternativeName>
</protein>
<comment type="subcellular location">
    <subcellularLocation>
        <location evidence="2 15">Cytoplasm</location>
    </subcellularLocation>
</comment>
<sequence>MDKLEEKLGYVFRDGALLKTALTHSSWANENKKSGLACNERLEFLGDSILGFTVAEFLYQNEPDMPEGQMTRIRAELVCERSLENAANTLELGACLKLGRGEELGGGRRRPSILADAFEAVVAAVFLDGGIDAAKAMVTRFVLSGRDEAVKAACDYKTLLQELVQRKSGQTLSYHMIGESGPDHMKQFSVEVRLNGEARGAGTGRNKKEAEQAAARVAYEAMMK</sequence>
<dbReference type="STRING" id="1123282.SAMN02745823_00568"/>
<dbReference type="GO" id="GO:0005737">
    <property type="term" value="C:cytoplasm"/>
    <property type="evidence" value="ECO:0007669"/>
    <property type="project" value="UniProtKB-SubCell"/>
</dbReference>
<dbReference type="Gene3D" id="1.10.1520.10">
    <property type="entry name" value="Ribonuclease III domain"/>
    <property type="match status" value="1"/>
</dbReference>
<dbReference type="PANTHER" id="PTHR11207">
    <property type="entry name" value="RIBONUCLEASE III"/>
    <property type="match status" value="1"/>
</dbReference>
<evidence type="ECO:0000256" key="13">
    <source>
        <dbReference type="ARBA" id="ARBA00022842"/>
    </source>
</evidence>
<dbReference type="GO" id="GO:0010468">
    <property type="term" value="P:regulation of gene expression"/>
    <property type="evidence" value="ECO:0007669"/>
    <property type="project" value="TreeGrafter"/>
</dbReference>
<name>A0A1M5UL51_9FIRM</name>
<evidence type="ECO:0000256" key="8">
    <source>
        <dbReference type="ARBA" id="ARBA00022694"/>
    </source>
</evidence>
<dbReference type="PROSITE" id="PS50137">
    <property type="entry name" value="DS_RBD"/>
    <property type="match status" value="1"/>
</dbReference>
<evidence type="ECO:0000256" key="2">
    <source>
        <dbReference type="ARBA" id="ARBA00004496"/>
    </source>
</evidence>
<feature type="binding site" evidence="15">
    <location>
        <position position="43"/>
    </location>
    <ligand>
        <name>Mg(2+)</name>
        <dbReference type="ChEBI" id="CHEBI:18420"/>
    </ligand>
</feature>
<comment type="similarity">
    <text evidence="3">Belongs to the ribonuclease III family.</text>
</comment>
<reference evidence="18 19" key="1">
    <citation type="submission" date="2016-11" db="EMBL/GenBank/DDBJ databases">
        <authorList>
            <person name="Jaros S."/>
            <person name="Januszkiewicz K."/>
            <person name="Wedrychowicz H."/>
        </authorList>
    </citation>
    <scope>NUCLEOTIDE SEQUENCE [LARGE SCALE GENOMIC DNA]</scope>
    <source>
        <strain evidence="18 19">DSM 10068</strain>
    </source>
</reference>
<keyword evidence="12 15" id="KW-0378">Hydrolase</keyword>
<keyword evidence="8 15" id="KW-0819">tRNA processing</keyword>
<dbReference type="SMART" id="SM00535">
    <property type="entry name" value="RIBOc"/>
    <property type="match status" value="1"/>
</dbReference>
<dbReference type="InterPro" id="IPR036389">
    <property type="entry name" value="RNase_III_sf"/>
</dbReference>
<feature type="binding site" evidence="15">
    <location>
        <position position="119"/>
    </location>
    <ligand>
        <name>Mg(2+)</name>
        <dbReference type="ChEBI" id="CHEBI:18420"/>
    </ligand>
</feature>
<dbReference type="Gene3D" id="3.30.160.20">
    <property type="match status" value="1"/>
</dbReference>
<dbReference type="PROSITE" id="PS50142">
    <property type="entry name" value="RNASE_3_2"/>
    <property type="match status" value="1"/>
</dbReference>
<evidence type="ECO:0000313" key="18">
    <source>
        <dbReference type="EMBL" id="SHH63588.1"/>
    </source>
</evidence>
<evidence type="ECO:0000256" key="7">
    <source>
        <dbReference type="ARBA" id="ARBA00022664"/>
    </source>
</evidence>
<dbReference type="PROSITE" id="PS00517">
    <property type="entry name" value="RNASE_3_1"/>
    <property type="match status" value="1"/>
</dbReference>
<dbReference type="NCBIfam" id="TIGR02191">
    <property type="entry name" value="RNaseIII"/>
    <property type="match status" value="1"/>
</dbReference>
<dbReference type="AlphaFoldDB" id="A0A1M5UL51"/>
<feature type="active site" evidence="15">
    <location>
        <position position="47"/>
    </location>
</feature>
<comment type="catalytic activity">
    <reaction evidence="1 15">
        <text>Endonucleolytic cleavage to 5'-phosphomonoester.</text>
        <dbReference type="EC" id="3.1.26.3"/>
    </reaction>
</comment>
<dbReference type="EC" id="3.1.26.3" evidence="15"/>
<evidence type="ECO:0000256" key="5">
    <source>
        <dbReference type="ARBA" id="ARBA00022490"/>
    </source>
</evidence>
<evidence type="ECO:0000256" key="9">
    <source>
        <dbReference type="ARBA" id="ARBA00022722"/>
    </source>
</evidence>
<keyword evidence="9 15" id="KW-0540">Nuclease</keyword>
<evidence type="ECO:0000256" key="4">
    <source>
        <dbReference type="ARBA" id="ARBA00011738"/>
    </source>
</evidence>
<evidence type="ECO:0000256" key="1">
    <source>
        <dbReference type="ARBA" id="ARBA00000109"/>
    </source>
</evidence>
<keyword evidence="7 15" id="KW-0507">mRNA processing</keyword>
<dbReference type="InterPro" id="IPR000999">
    <property type="entry name" value="RNase_III_dom"/>
</dbReference>
<dbReference type="GO" id="GO:0046872">
    <property type="term" value="F:metal ion binding"/>
    <property type="evidence" value="ECO:0007669"/>
    <property type="project" value="UniProtKB-KW"/>
</dbReference>
<feature type="active site" evidence="15">
    <location>
        <position position="119"/>
    </location>
</feature>
<dbReference type="GO" id="GO:0004525">
    <property type="term" value="F:ribonuclease III activity"/>
    <property type="evidence" value="ECO:0007669"/>
    <property type="project" value="UniProtKB-UniRule"/>
</dbReference>
<comment type="function">
    <text evidence="15">Digests double-stranded RNA. Involved in the processing of primary rRNA transcript to yield the immediate precursors to the large and small rRNAs (23S and 16S). Processes some mRNAs, and tRNAs when they are encoded in the rRNA operon. Processes pre-crRNA and tracrRNA of type II CRISPR loci if present in the organism.</text>
</comment>
<keyword evidence="6 15" id="KW-0698">rRNA processing</keyword>
<dbReference type="PANTHER" id="PTHR11207:SF0">
    <property type="entry name" value="RIBONUCLEASE 3"/>
    <property type="match status" value="1"/>
</dbReference>
<dbReference type="GO" id="GO:0003725">
    <property type="term" value="F:double-stranded RNA binding"/>
    <property type="evidence" value="ECO:0007669"/>
    <property type="project" value="TreeGrafter"/>
</dbReference>
<dbReference type="Pfam" id="PF14622">
    <property type="entry name" value="Ribonucleas_3_3"/>
    <property type="match status" value="1"/>
</dbReference>
<evidence type="ECO:0000256" key="14">
    <source>
        <dbReference type="ARBA" id="ARBA00022884"/>
    </source>
</evidence>
<dbReference type="GO" id="GO:0008033">
    <property type="term" value="P:tRNA processing"/>
    <property type="evidence" value="ECO:0007669"/>
    <property type="project" value="UniProtKB-KW"/>
</dbReference>
<gene>
    <name evidence="15" type="primary">rnc</name>
    <name evidence="18" type="ORF">SAMN02745823_00568</name>
</gene>
<feature type="binding site" evidence="15">
    <location>
        <position position="116"/>
    </location>
    <ligand>
        <name>Mg(2+)</name>
        <dbReference type="ChEBI" id="CHEBI:18420"/>
    </ligand>
</feature>
<comment type="subunit">
    <text evidence="4 15">Homodimer.</text>
</comment>
<dbReference type="InterPro" id="IPR011907">
    <property type="entry name" value="RNase_III"/>
</dbReference>
<evidence type="ECO:0000256" key="15">
    <source>
        <dbReference type="HAMAP-Rule" id="MF_00104"/>
    </source>
</evidence>
<keyword evidence="10 15" id="KW-0479">Metal-binding</keyword>
<dbReference type="CDD" id="cd00593">
    <property type="entry name" value="RIBOc"/>
    <property type="match status" value="1"/>
</dbReference>